<comment type="caution">
    <text evidence="2">The sequence shown here is derived from an EMBL/GenBank/DDBJ whole genome shotgun (WGS) entry which is preliminary data.</text>
</comment>
<dbReference type="AlphaFoldDB" id="A0A371GBC1"/>
<sequence>MRYEKINKDERLSDEIPRPRVDKKGTQMTLGLDHFQRSNPPTLKGGYDLDNSQNWIREVEKIFHAMDCTNAQKVTFDTYVLVEET</sequence>
<reference evidence="2" key="1">
    <citation type="submission" date="2018-05" db="EMBL/GenBank/DDBJ databases">
        <title>Draft genome of Mucuna pruriens seed.</title>
        <authorList>
            <person name="Nnadi N.E."/>
            <person name="Vos R."/>
            <person name="Hasami M.H."/>
            <person name="Devisetty U.K."/>
            <person name="Aguiy J.C."/>
        </authorList>
    </citation>
    <scope>NUCLEOTIDE SEQUENCE [LARGE SCALE GENOMIC DNA]</scope>
    <source>
        <strain evidence="2">JCA_2017</strain>
    </source>
</reference>
<dbReference type="Proteomes" id="UP000257109">
    <property type="component" value="Unassembled WGS sequence"/>
</dbReference>
<evidence type="ECO:0000313" key="3">
    <source>
        <dbReference type="Proteomes" id="UP000257109"/>
    </source>
</evidence>
<name>A0A371GBC1_MUCPR</name>
<evidence type="ECO:0000256" key="1">
    <source>
        <dbReference type="SAM" id="MobiDB-lite"/>
    </source>
</evidence>
<proteinExistence type="predicted"/>
<feature type="region of interest" description="Disordered" evidence="1">
    <location>
        <begin position="1"/>
        <end position="22"/>
    </location>
</feature>
<evidence type="ECO:0008006" key="4">
    <source>
        <dbReference type="Google" id="ProtNLM"/>
    </source>
</evidence>
<dbReference type="OrthoDB" id="1433902at2759"/>
<accession>A0A371GBC1</accession>
<organism evidence="2 3">
    <name type="scientific">Mucuna pruriens</name>
    <name type="common">Velvet bean</name>
    <name type="synonym">Dolichos pruriens</name>
    <dbReference type="NCBI Taxonomy" id="157652"/>
    <lineage>
        <taxon>Eukaryota</taxon>
        <taxon>Viridiplantae</taxon>
        <taxon>Streptophyta</taxon>
        <taxon>Embryophyta</taxon>
        <taxon>Tracheophyta</taxon>
        <taxon>Spermatophyta</taxon>
        <taxon>Magnoliopsida</taxon>
        <taxon>eudicotyledons</taxon>
        <taxon>Gunneridae</taxon>
        <taxon>Pentapetalae</taxon>
        <taxon>rosids</taxon>
        <taxon>fabids</taxon>
        <taxon>Fabales</taxon>
        <taxon>Fabaceae</taxon>
        <taxon>Papilionoideae</taxon>
        <taxon>50 kb inversion clade</taxon>
        <taxon>NPAAA clade</taxon>
        <taxon>indigoferoid/millettioid clade</taxon>
        <taxon>Phaseoleae</taxon>
        <taxon>Mucuna</taxon>
    </lineage>
</organism>
<keyword evidence="3" id="KW-1185">Reference proteome</keyword>
<feature type="non-terminal residue" evidence="2">
    <location>
        <position position="1"/>
    </location>
</feature>
<gene>
    <name evidence="2" type="ORF">CR513_30621</name>
</gene>
<protein>
    <recommendedName>
        <fullName evidence="4">Retrotransposon gag domain-containing protein</fullName>
    </recommendedName>
</protein>
<evidence type="ECO:0000313" key="2">
    <source>
        <dbReference type="EMBL" id="RDX87852.1"/>
    </source>
</evidence>
<dbReference type="EMBL" id="QJKJ01006112">
    <property type="protein sequence ID" value="RDX87852.1"/>
    <property type="molecule type" value="Genomic_DNA"/>
</dbReference>